<comment type="caution">
    <text evidence="2">The sequence shown here is derived from an EMBL/GenBank/DDBJ whole genome shotgun (WGS) entry which is preliminary data.</text>
</comment>
<feature type="domain" description="DUF6598" evidence="1">
    <location>
        <begin position="34"/>
        <end position="254"/>
    </location>
</feature>
<evidence type="ECO:0000313" key="3">
    <source>
        <dbReference type="Proteomes" id="UP000324897"/>
    </source>
</evidence>
<reference evidence="2 3" key="1">
    <citation type="journal article" date="2019" name="Sci. Rep.">
        <title>A high-quality genome of Eragrostis curvula grass provides insights into Poaceae evolution and supports new strategies to enhance forage quality.</title>
        <authorList>
            <person name="Carballo J."/>
            <person name="Santos B.A.C.M."/>
            <person name="Zappacosta D."/>
            <person name="Garbus I."/>
            <person name="Selva J.P."/>
            <person name="Gallo C.A."/>
            <person name="Diaz A."/>
            <person name="Albertini E."/>
            <person name="Caccamo M."/>
            <person name="Echenique V."/>
        </authorList>
    </citation>
    <scope>NUCLEOTIDE SEQUENCE [LARGE SCALE GENOMIC DNA]</scope>
    <source>
        <strain evidence="3">cv. Victoria</strain>
        <tissue evidence="2">Leaf</tissue>
    </source>
</reference>
<dbReference type="Pfam" id="PF20241">
    <property type="entry name" value="DUF6598"/>
    <property type="match status" value="1"/>
</dbReference>
<dbReference type="EMBL" id="RWGY01000011">
    <property type="protein sequence ID" value="TVU33140.1"/>
    <property type="molecule type" value="Genomic_DNA"/>
</dbReference>
<dbReference type="InterPro" id="IPR046533">
    <property type="entry name" value="DUF6598"/>
</dbReference>
<evidence type="ECO:0000259" key="1">
    <source>
        <dbReference type="Pfam" id="PF20241"/>
    </source>
</evidence>
<keyword evidence="3" id="KW-1185">Reference proteome</keyword>
<gene>
    <name evidence="2" type="ORF">EJB05_24926</name>
</gene>
<organism evidence="2 3">
    <name type="scientific">Eragrostis curvula</name>
    <name type="common">weeping love grass</name>
    <dbReference type="NCBI Taxonomy" id="38414"/>
    <lineage>
        <taxon>Eukaryota</taxon>
        <taxon>Viridiplantae</taxon>
        <taxon>Streptophyta</taxon>
        <taxon>Embryophyta</taxon>
        <taxon>Tracheophyta</taxon>
        <taxon>Spermatophyta</taxon>
        <taxon>Magnoliopsida</taxon>
        <taxon>Liliopsida</taxon>
        <taxon>Poales</taxon>
        <taxon>Poaceae</taxon>
        <taxon>PACMAD clade</taxon>
        <taxon>Chloridoideae</taxon>
        <taxon>Eragrostideae</taxon>
        <taxon>Eragrostidinae</taxon>
        <taxon>Eragrostis</taxon>
    </lineage>
</organism>
<dbReference type="PANTHER" id="PTHR33065:SF19">
    <property type="entry name" value="OS11G0130700 PROTEIN"/>
    <property type="match status" value="1"/>
</dbReference>
<dbReference type="PANTHER" id="PTHR33065">
    <property type="entry name" value="OS07G0486400 PROTEIN"/>
    <property type="match status" value="1"/>
</dbReference>
<dbReference type="Gramene" id="TVU33140">
    <property type="protein sequence ID" value="TVU33140"/>
    <property type="gene ID" value="EJB05_24926"/>
</dbReference>
<dbReference type="Proteomes" id="UP000324897">
    <property type="component" value="Chromosome 1"/>
</dbReference>
<dbReference type="AlphaFoldDB" id="A0A5J9VE44"/>
<protein>
    <recommendedName>
        <fullName evidence="1">DUF6598 domain-containing protein</fullName>
    </recommendedName>
</protein>
<sequence>MVLVVAVLELKKLSMVYPCHPDHENCVRHGPSELIQVFSLSLAKTPINSVSVQLYGYMAARDDMDGKLNYVFNRSRDDPLILHQGSLTEMTGPKRGIVMISDVLFEFDMRIRTGEKEQDDIQLIDGVILRTIHMATHPVTLRISGNCGGAVDMSLALVESGVEAIIEVVISQVQSAFDLSISSFLSEWEHKEFQLFHGTVGEMCVKRFVVAALMDAMMHLKFKVDEKGSDNDAVHHCSFNAKVHGCTNRQIKLEMACILVKANWSPPMD</sequence>
<dbReference type="OrthoDB" id="642104at2759"/>
<name>A0A5J9VE44_9POAL</name>
<evidence type="ECO:0000313" key="2">
    <source>
        <dbReference type="EMBL" id="TVU33140.1"/>
    </source>
</evidence>
<proteinExistence type="predicted"/>
<accession>A0A5J9VE44</accession>